<evidence type="ECO:0000256" key="4">
    <source>
        <dbReference type="ARBA" id="ARBA00022692"/>
    </source>
</evidence>
<evidence type="ECO:0000256" key="7">
    <source>
        <dbReference type="SAM" id="Phobius"/>
    </source>
</evidence>
<feature type="transmembrane region" description="Helical" evidence="7">
    <location>
        <begin position="100"/>
        <end position="118"/>
    </location>
</feature>
<feature type="transmembrane region" description="Helical" evidence="7">
    <location>
        <begin position="325"/>
        <end position="343"/>
    </location>
</feature>
<feature type="transmembrane region" description="Helical" evidence="7">
    <location>
        <begin position="75"/>
        <end position="94"/>
    </location>
</feature>
<dbReference type="Proteomes" id="UP001500957">
    <property type="component" value="Unassembled WGS sequence"/>
</dbReference>
<comment type="similarity">
    <text evidence="2">Belongs to the major facilitator superfamily.</text>
</comment>
<protein>
    <recommendedName>
        <fullName evidence="10">Major facilitator superfamily (MFS) profile domain-containing protein</fullName>
    </recommendedName>
</protein>
<feature type="transmembrane region" description="Helical" evidence="7">
    <location>
        <begin position="288"/>
        <end position="305"/>
    </location>
</feature>
<feature type="transmembrane region" description="Helical" evidence="7">
    <location>
        <begin position="198"/>
        <end position="221"/>
    </location>
</feature>
<organism evidence="8 9">
    <name type="scientific">Sporichthya brevicatena</name>
    <dbReference type="NCBI Taxonomy" id="171442"/>
    <lineage>
        <taxon>Bacteria</taxon>
        <taxon>Bacillati</taxon>
        <taxon>Actinomycetota</taxon>
        <taxon>Actinomycetes</taxon>
        <taxon>Sporichthyales</taxon>
        <taxon>Sporichthyaceae</taxon>
        <taxon>Sporichthya</taxon>
    </lineage>
</organism>
<evidence type="ECO:0000256" key="6">
    <source>
        <dbReference type="ARBA" id="ARBA00023136"/>
    </source>
</evidence>
<keyword evidence="6 7" id="KW-0472">Membrane</keyword>
<evidence type="ECO:0008006" key="10">
    <source>
        <dbReference type="Google" id="ProtNLM"/>
    </source>
</evidence>
<dbReference type="InterPro" id="IPR011701">
    <property type="entry name" value="MFS"/>
</dbReference>
<dbReference type="PANTHER" id="PTHR23514">
    <property type="entry name" value="BYPASS OF STOP CODON PROTEIN 6"/>
    <property type="match status" value="1"/>
</dbReference>
<keyword evidence="3" id="KW-0813">Transport</keyword>
<evidence type="ECO:0000256" key="5">
    <source>
        <dbReference type="ARBA" id="ARBA00022989"/>
    </source>
</evidence>
<accession>A0ABN1GM57</accession>
<dbReference type="EMBL" id="BAAAHE010000011">
    <property type="protein sequence ID" value="GAA0614385.1"/>
    <property type="molecule type" value="Genomic_DNA"/>
</dbReference>
<evidence type="ECO:0000313" key="8">
    <source>
        <dbReference type="EMBL" id="GAA0614385.1"/>
    </source>
</evidence>
<comment type="subcellular location">
    <subcellularLocation>
        <location evidence="1">Endomembrane system</location>
        <topology evidence="1">Multi-pass membrane protein</topology>
    </subcellularLocation>
</comment>
<feature type="transmembrane region" description="Helical" evidence="7">
    <location>
        <begin position="40"/>
        <end position="63"/>
    </location>
</feature>
<reference evidence="8 9" key="1">
    <citation type="journal article" date="2019" name="Int. J. Syst. Evol. Microbiol.">
        <title>The Global Catalogue of Microorganisms (GCM) 10K type strain sequencing project: providing services to taxonomists for standard genome sequencing and annotation.</title>
        <authorList>
            <consortium name="The Broad Institute Genomics Platform"/>
            <consortium name="The Broad Institute Genome Sequencing Center for Infectious Disease"/>
            <person name="Wu L."/>
            <person name="Ma J."/>
        </authorList>
    </citation>
    <scope>NUCLEOTIDE SEQUENCE [LARGE SCALE GENOMIC DNA]</scope>
    <source>
        <strain evidence="8 9">JCM 10671</strain>
    </source>
</reference>
<dbReference type="PANTHER" id="PTHR23514:SF3">
    <property type="entry name" value="BYPASS OF STOP CODON PROTEIN 6"/>
    <property type="match status" value="1"/>
</dbReference>
<feature type="transmembrane region" description="Helical" evidence="7">
    <location>
        <begin position="130"/>
        <end position="154"/>
    </location>
</feature>
<dbReference type="InterPro" id="IPR036259">
    <property type="entry name" value="MFS_trans_sf"/>
</dbReference>
<keyword evidence="9" id="KW-1185">Reference proteome</keyword>
<keyword evidence="5 7" id="KW-1133">Transmembrane helix</keyword>
<dbReference type="Pfam" id="PF07690">
    <property type="entry name" value="MFS_1"/>
    <property type="match status" value="1"/>
</dbReference>
<evidence type="ECO:0000256" key="3">
    <source>
        <dbReference type="ARBA" id="ARBA00022448"/>
    </source>
</evidence>
<feature type="transmembrane region" description="Helical" evidence="7">
    <location>
        <begin position="7"/>
        <end position="28"/>
    </location>
</feature>
<name>A0ABN1GM57_9ACTN</name>
<gene>
    <name evidence="8" type="ORF">GCM10009547_15290</name>
</gene>
<evidence type="ECO:0000256" key="2">
    <source>
        <dbReference type="ARBA" id="ARBA00008335"/>
    </source>
</evidence>
<comment type="caution">
    <text evidence="8">The sequence shown here is derived from an EMBL/GenBank/DDBJ whole genome shotgun (WGS) entry which is preliminary data.</text>
</comment>
<feature type="transmembrane region" description="Helical" evidence="7">
    <location>
        <begin position="264"/>
        <end position="282"/>
    </location>
</feature>
<feature type="transmembrane region" description="Helical" evidence="7">
    <location>
        <begin position="233"/>
        <end position="252"/>
    </location>
</feature>
<dbReference type="RefSeq" id="WP_344603276.1">
    <property type="nucleotide sequence ID" value="NZ_BAAAHE010000011.1"/>
</dbReference>
<proteinExistence type="inferred from homology"/>
<feature type="transmembrane region" description="Helical" evidence="7">
    <location>
        <begin position="349"/>
        <end position="369"/>
    </location>
</feature>
<dbReference type="SUPFAM" id="SSF103473">
    <property type="entry name" value="MFS general substrate transporter"/>
    <property type="match status" value="1"/>
</dbReference>
<feature type="transmembrane region" description="Helical" evidence="7">
    <location>
        <begin position="160"/>
        <end position="177"/>
    </location>
</feature>
<keyword evidence="4 7" id="KW-0812">Transmembrane</keyword>
<dbReference type="InterPro" id="IPR051788">
    <property type="entry name" value="MFS_Transporter"/>
</dbReference>
<sequence length="382" mass="38647">MQRDRLTLLVYGQLGLWGYFLFGFGPVVPMLRDELEVSNTVASLHATMISVGSILASLLYPLLARNFGRGRTARAAMVGLAVGVGILCSVDVLAVTLTGAFVAGGFGSLLVTGSAVILRERHDENAPAVITEANAVAAAFGLVGPGLIAASAALDLGWRPVLLGLILIAVALGLTLGREPIPDGVAPTRGSQGKLPRTYWGAWLVVAMSIGVEASMTVWSSDLLRDSAGMSEGAAAAGVSVLLGGMFVGRVAGATIARRKPEGALLGALSLAGVGFAVFWTSQTPVQGLLGLAAMGLGMSLHYPLAVTRAIEAGDGHPDLAAGRAALGVGGAAALSPLLMGAMSDALNIQAAFALVPLLLAVAVTSLIVSGRRPAEVATLDG</sequence>
<evidence type="ECO:0000313" key="9">
    <source>
        <dbReference type="Proteomes" id="UP001500957"/>
    </source>
</evidence>
<evidence type="ECO:0000256" key="1">
    <source>
        <dbReference type="ARBA" id="ARBA00004127"/>
    </source>
</evidence>
<dbReference type="Gene3D" id="1.20.1250.20">
    <property type="entry name" value="MFS general substrate transporter like domains"/>
    <property type="match status" value="2"/>
</dbReference>